<feature type="transmembrane region" description="Helical" evidence="1">
    <location>
        <begin position="6"/>
        <end position="22"/>
    </location>
</feature>
<feature type="transmembrane region" description="Helical" evidence="1">
    <location>
        <begin position="71"/>
        <end position="92"/>
    </location>
</feature>
<protein>
    <submittedName>
        <fullName evidence="2">Uncharacterized protein</fullName>
    </submittedName>
</protein>
<keyword evidence="1" id="KW-0812">Transmembrane</keyword>
<evidence type="ECO:0000313" key="2">
    <source>
        <dbReference type="EMBL" id="NTY62159.1"/>
    </source>
</evidence>
<sequence length="107" mass="11549">MNLVLLIFLIVAAVGVFLMWPGRSGTDSWWIGSGTRDSRGGRIRLLIGDVLLIGGLIGTTVVQLIGVRWGVGVVIMLVVQVVLVLLVGRLAVRHWRSTRNAPQPPTA</sequence>
<dbReference type="Proteomes" id="UP000708347">
    <property type="component" value="Unassembled WGS sequence"/>
</dbReference>
<feature type="transmembrane region" description="Helical" evidence="1">
    <location>
        <begin position="43"/>
        <end position="65"/>
    </location>
</feature>
<keyword evidence="1" id="KW-1133">Transmembrane helix</keyword>
<reference evidence="2 3" key="1">
    <citation type="submission" date="2019-05" db="EMBL/GenBank/DDBJ databases">
        <title>Mycolicibacterium sphagni ENV482 genome assembly.</title>
        <authorList>
            <person name="Chen W."/>
            <person name="Faulkner N.W."/>
            <person name="Hyman M.R."/>
        </authorList>
    </citation>
    <scope>NUCLEOTIDE SEQUENCE [LARGE SCALE GENOMIC DNA]</scope>
    <source>
        <strain evidence="2 3">ENV482</strain>
    </source>
</reference>
<evidence type="ECO:0000313" key="3">
    <source>
        <dbReference type="Proteomes" id="UP000708347"/>
    </source>
</evidence>
<organism evidence="2 3">
    <name type="scientific">Mycolicibacterium sphagni</name>
    <dbReference type="NCBI Taxonomy" id="1786"/>
    <lineage>
        <taxon>Bacteria</taxon>
        <taxon>Bacillati</taxon>
        <taxon>Actinomycetota</taxon>
        <taxon>Actinomycetes</taxon>
        <taxon>Mycobacteriales</taxon>
        <taxon>Mycobacteriaceae</taxon>
        <taxon>Mycolicibacterium</taxon>
    </lineage>
</organism>
<dbReference type="EMBL" id="VBSB01000014">
    <property type="protein sequence ID" value="NTY62159.1"/>
    <property type="molecule type" value="Genomic_DNA"/>
</dbReference>
<keyword evidence="1" id="KW-0472">Membrane</keyword>
<gene>
    <name evidence="2" type="ORF">FEG63_21690</name>
</gene>
<proteinExistence type="predicted"/>
<comment type="caution">
    <text evidence="2">The sequence shown here is derived from an EMBL/GenBank/DDBJ whole genome shotgun (WGS) entry which is preliminary data.</text>
</comment>
<evidence type="ECO:0000256" key="1">
    <source>
        <dbReference type="SAM" id="Phobius"/>
    </source>
</evidence>
<accession>A0ABX2K267</accession>
<dbReference type="RefSeq" id="WP_174399886.1">
    <property type="nucleotide sequence ID" value="NZ_VBSB01000014.1"/>
</dbReference>
<name>A0ABX2K267_9MYCO</name>
<keyword evidence="3" id="KW-1185">Reference proteome</keyword>